<proteinExistence type="predicted"/>
<evidence type="ECO:0000313" key="1">
    <source>
        <dbReference type="EMBL" id="GAI02944.1"/>
    </source>
</evidence>
<dbReference type="AlphaFoldDB" id="X1M9C1"/>
<protein>
    <submittedName>
        <fullName evidence="1">Uncharacterized protein</fullName>
    </submittedName>
</protein>
<reference evidence="1" key="1">
    <citation type="journal article" date="2014" name="Front. Microbiol.">
        <title>High frequency of phylogenetically diverse reductive dehalogenase-homologous genes in deep subseafloor sedimentary metagenomes.</title>
        <authorList>
            <person name="Kawai M."/>
            <person name="Futagami T."/>
            <person name="Toyoda A."/>
            <person name="Takaki Y."/>
            <person name="Nishi S."/>
            <person name="Hori S."/>
            <person name="Arai W."/>
            <person name="Tsubouchi T."/>
            <person name="Morono Y."/>
            <person name="Uchiyama I."/>
            <person name="Ito T."/>
            <person name="Fujiyama A."/>
            <person name="Inagaki F."/>
            <person name="Takami H."/>
        </authorList>
    </citation>
    <scope>NUCLEOTIDE SEQUENCE</scope>
    <source>
        <strain evidence="1">Expedition CK06-06</strain>
    </source>
</reference>
<sequence length="40" mass="4791">MIAKIRMRLKSKRQGWKTYFPNQPQALKANTPYLIILEDK</sequence>
<accession>X1M9C1</accession>
<organism evidence="1">
    <name type="scientific">marine sediment metagenome</name>
    <dbReference type="NCBI Taxonomy" id="412755"/>
    <lineage>
        <taxon>unclassified sequences</taxon>
        <taxon>metagenomes</taxon>
        <taxon>ecological metagenomes</taxon>
    </lineage>
</organism>
<gene>
    <name evidence="1" type="ORF">S06H3_18940</name>
</gene>
<dbReference type="EMBL" id="BARV01009640">
    <property type="protein sequence ID" value="GAI02944.1"/>
    <property type="molecule type" value="Genomic_DNA"/>
</dbReference>
<name>X1M9C1_9ZZZZ</name>
<comment type="caution">
    <text evidence="1">The sequence shown here is derived from an EMBL/GenBank/DDBJ whole genome shotgun (WGS) entry which is preliminary data.</text>
</comment>